<feature type="domain" description="Fatty acid desaturase" evidence="2">
    <location>
        <begin position="105"/>
        <end position="316"/>
    </location>
</feature>
<dbReference type="GO" id="GO:0046513">
    <property type="term" value="P:ceramide biosynthetic process"/>
    <property type="evidence" value="ECO:0007669"/>
    <property type="project" value="TreeGrafter"/>
</dbReference>
<proteinExistence type="predicted"/>
<organism evidence="3 4">
    <name type="scientific">Symbiodinium pilosum</name>
    <name type="common">Dinoflagellate</name>
    <dbReference type="NCBI Taxonomy" id="2952"/>
    <lineage>
        <taxon>Eukaryota</taxon>
        <taxon>Sar</taxon>
        <taxon>Alveolata</taxon>
        <taxon>Dinophyceae</taxon>
        <taxon>Suessiales</taxon>
        <taxon>Symbiodiniaceae</taxon>
        <taxon>Symbiodinium</taxon>
    </lineage>
</organism>
<dbReference type="GO" id="GO:0016020">
    <property type="term" value="C:membrane"/>
    <property type="evidence" value="ECO:0007669"/>
    <property type="project" value="GOC"/>
</dbReference>
<dbReference type="InterPro" id="IPR005804">
    <property type="entry name" value="FA_desaturase_dom"/>
</dbReference>
<dbReference type="Proteomes" id="UP000649617">
    <property type="component" value="Unassembled WGS sequence"/>
</dbReference>
<evidence type="ECO:0000256" key="1">
    <source>
        <dbReference type="SAM" id="MobiDB-lite"/>
    </source>
</evidence>
<evidence type="ECO:0000313" key="4">
    <source>
        <dbReference type="Proteomes" id="UP000649617"/>
    </source>
</evidence>
<protein>
    <submittedName>
        <fullName evidence="3">DEGS1 protein</fullName>
    </submittedName>
</protein>
<comment type="caution">
    <text evidence="3">The sequence shown here is derived from an EMBL/GenBank/DDBJ whole genome shotgun (WGS) entry which is preliminary data.</text>
</comment>
<name>A0A812RBT9_SYMPI</name>
<dbReference type="AlphaFoldDB" id="A0A812RBT9"/>
<evidence type="ECO:0000259" key="2">
    <source>
        <dbReference type="Pfam" id="PF00487"/>
    </source>
</evidence>
<evidence type="ECO:0000313" key="3">
    <source>
        <dbReference type="EMBL" id="CAE7430899.1"/>
    </source>
</evidence>
<reference evidence="3" key="1">
    <citation type="submission" date="2021-02" db="EMBL/GenBank/DDBJ databases">
        <authorList>
            <person name="Dougan E. K."/>
            <person name="Rhodes N."/>
            <person name="Thang M."/>
            <person name="Chan C."/>
        </authorList>
    </citation>
    <scope>NUCLEOTIDE SEQUENCE</scope>
</reference>
<dbReference type="Pfam" id="PF00487">
    <property type="entry name" value="FA_desaturase"/>
    <property type="match status" value="1"/>
</dbReference>
<dbReference type="EMBL" id="CAJNIZ010019771">
    <property type="protein sequence ID" value="CAE7430899.1"/>
    <property type="molecule type" value="Genomic_DNA"/>
</dbReference>
<dbReference type="PANTHER" id="PTHR12879:SF8">
    <property type="entry name" value="SPHINGOLIPID DELTA(4)-DESATURASE DES1"/>
    <property type="match status" value="1"/>
</dbReference>
<feature type="region of interest" description="Disordered" evidence="1">
    <location>
        <begin position="24"/>
        <end position="44"/>
    </location>
</feature>
<dbReference type="GO" id="GO:0042284">
    <property type="term" value="F:sphingolipid delta-4 desaturase activity"/>
    <property type="evidence" value="ECO:0007669"/>
    <property type="project" value="TreeGrafter"/>
</dbReference>
<gene>
    <name evidence="3" type="primary">DEGS1</name>
    <name evidence="3" type="ORF">SPIL2461_LOCUS10541</name>
</gene>
<dbReference type="OrthoDB" id="200948at2759"/>
<accession>A0A812RBT9</accession>
<dbReference type="PANTHER" id="PTHR12879">
    <property type="entry name" value="SPHINGOLIPID DELTA 4 DESATURASE/C-4 HYDROXYLASE PROTEIN DES2"/>
    <property type="match status" value="1"/>
</dbReference>
<keyword evidence="4" id="KW-1185">Reference proteome</keyword>
<sequence>MIFLAACKMQQRLVARRRTVRRQAPSAQVRGPAMHTPGNNGEAFHQRRRASMRLRRPQELRSLEGPWFPGSVLVIFVSHVLTVVFAQSAVWAAEMGSSFCLACSIGAIVNLQMLNKSILYHDGAHGLLHGRWNAEFAFILSALTSSAIGFQESEEHAEHHRNTYSSQDPDAQQFITEPEGWKRPLWLACAPLIRALKLVSEEWPTSLLKFPHHSLYIASSHLLLSCLLGCQVTAMLLTAWCFRDWTPAGLLSQAEHFTWSDNQPTWSTYSFRQGVWCPFGIRWFELLMGNLMYHVEHHDFPRVSWWHLPHLPELFEDDYAQLTTFDLGNYAWEFYVRKTLSFNQAFHW</sequence>